<reference evidence="2 3" key="1">
    <citation type="submission" date="2019-01" db="EMBL/GenBank/DDBJ databases">
        <title>Draft genome sequences of three monokaryotic isolates of the white-rot basidiomycete fungus Dichomitus squalens.</title>
        <authorList>
            <consortium name="DOE Joint Genome Institute"/>
            <person name="Lopez S.C."/>
            <person name="Andreopoulos B."/>
            <person name="Pangilinan J."/>
            <person name="Lipzen A."/>
            <person name="Riley R."/>
            <person name="Ahrendt S."/>
            <person name="Ng V."/>
            <person name="Barry K."/>
            <person name="Daum C."/>
            <person name="Grigoriev I.V."/>
            <person name="Hilden K.S."/>
            <person name="Makela M.R."/>
            <person name="de Vries R.P."/>
        </authorList>
    </citation>
    <scope>NUCLEOTIDE SEQUENCE [LARGE SCALE GENOMIC DNA]</scope>
    <source>
        <strain evidence="2 3">CBS 464.89</strain>
    </source>
</reference>
<dbReference type="Proteomes" id="UP000292082">
    <property type="component" value="Unassembled WGS sequence"/>
</dbReference>
<feature type="region of interest" description="Disordered" evidence="1">
    <location>
        <begin position="169"/>
        <end position="228"/>
    </location>
</feature>
<organism evidence="2 3">
    <name type="scientific">Dichomitus squalens</name>
    <dbReference type="NCBI Taxonomy" id="114155"/>
    <lineage>
        <taxon>Eukaryota</taxon>
        <taxon>Fungi</taxon>
        <taxon>Dikarya</taxon>
        <taxon>Basidiomycota</taxon>
        <taxon>Agaricomycotina</taxon>
        <taxon>Agaricomycetes</taxon>
        <taxon>Polyporales</taxon>
        <taxon>Polyporaceae</taxon>
        <taxon>Dichomitus</taxon>
    </lineage>
</organism>
<accession>A0A4Q9NLK3</accession>
<evidence type="ECO:0000313" key="2">
    <source>
        <dbReference type="EMBL" id="TBU53586.1"/>
    </source>
</evidence>
<evidence type="ECO:0000313" key="3">
    <source>
        <dbReference type="Proteomes" id="UP000292082"/>
    </source>
</evidence>
<dbReference type="AlphaFoldDB" id="A0A4Q9NLK3"/>
<evidence type="ECO:0000256" key="1">
    <source>
        <dbReference type="SAM" id="MobiDB-lite"/>
    </source>
</evidence>
<name>A0A4Q9NLK3_9APHY</name>
<keyword evidence="3" id="KW-1185">Reference proteome</keyword>
<dbReference type="EMBL" id="ML145210">
    <property type="protein sequence ID" value="TBU53586.1"/>
    <property type="molecule type" value="Genomic_DNA"/>
</dbReference>
<protein>
    <submittedName>
        <fullName evidence="2">Uncharacterized protein</fullName>
    </submittedName>
</protein>
<sequence length="281" mass="31615">MDWVPANRTEVLPACAIRTIIAHAWKMTGIADERWSLHEQLSAAHPLLQETLHVIIRFPRFKFGPSSKDIDLCELAVRKAASAANAKGEKVYNPLLPLLYQRSHVTLDFSMLFDDVYGPLHLDHWDSYMEELREVLLDCTSATAVPQDSVLFRQIHSPLHTLQMAPQNDSLVAPSLPPRSPIPPSRRAPAMQVPRGSQRRAHSSLSRRSCTLLPPRKPPRPASGHMREQEATIIPPWARRFDPLHYIGQSTLIPLCLPTTSCMSITHSGSLCRPLSMGYYK</sequence>
<feature type="compositionally biased region" description="Pro residues" evidence="1">
    <location>
        <begin position="175"/>
        <end position="186"/>
    </location>
</feature>
<gene>
    <name evidence="2" type="ORF">BD310DRAFT_139851</name>
</gene>
<proteinExistence type="predicted"/>